<evidence type="ECO:0000256" key="1">
    <source>
        <dbReference type="SAM" id="Phobius"/>
    </source>
</evidence>
<gene>
    <name evidence="2" type="ORF">EHYA_08092</name>
</gene>
<keyword evidence="3" id="KW-1185">Reference proteome</keyword>
<keyword evidence="1" id="KW-0472">Membrane</keyword>
<comment type="caution">
    <text evidence="2">The sequence shown here is derived from an EMBL/GenBank/DDBJ whole genome shotgun (WGS) entry which is preliminary data.</text>
</comment>
<protein>
    <submittedName>
        <fullName evidence="2">Membrane protein</fullName>
    </submittedName>
</protein>
<dbReference type="RefSeq" id="WP_126642100.1">
    <property type="nucleotide sequence ID" value="NZ_BIFH01000039.1"/>
</dbReference>
<dbReference type="OrthoDB" id="9785340at2"/>
<keyword evidence="1" id="KW-1133">Transmembrane helix</keyword>
<feature type="transmembrane region" description="Helical" evidence="1">
    <location>
        <begin position="80"/>
        <end position="100"/>
    </location>
</feature>
<name>A0A401Z0J2_9ACTN</name>
<organism evidence="2 3">
    <name type="scientific">Embleya hyalina</name>
    <dbReference type="NCBI Taxonomy" id="516124"/>
    <lineage>
        <taxon>Bacteria</taxon>
        <taxon>Bacillati</taxon>
        <taxon>Actinomycetota</taxon>
        <taxon>Actinomycetes</taxon>
        <taxon>Kitasatosporales</taxon>
        <taxon>Streptomycetaceae</taxon>
        <taxon>Embleya</taxon>
    </lineage>
</organism>
<feature type="transmembrane region" description="Helical" evidence="1">
    <location>
        <begin position="39"/>
        <end position="59"/>
    </location>
</feature>
<keyword evidence="1" id="KW-0812">Transmembrane</keyword>
<proteinExistence type="predicted"/>
<dbReference type="Gene3D" id="3.30.2010.10">
    <property type="entry name" value="Metalloproteases ('zincins'), catalytic domain"/>
    <property type="match status" value="1"/>
</dbReference>
<evidence type="ECO:0000313" key="2">
    <source>
        <dbReference type="EMBL" id="GCE00367.1"/>
    </source>
</evidence>
<dbReference type="Proteomes" id="UP000286931">
    <property type="component" value="Unassembled WGS sequence"/>
</dbReference>
<dbReference type="AlphaFoldDB" id="A0A401Z0J2"/>
<accession>A0A401Z0J2</accession>
<reference evidence="2 3" key="1">
    <citation type="submission" date="2018-12" db="EMBL/GenBank/DDBJ databases">
        <title>Draft genome sequence of Embleya hyalina NBRC 13850T.</title>
        <authorList>
            <person name="Komaki H."/>
            <person name="Hosoyama A."/>
            <person name="Kimura A."/>
            <person name="Ichikawa N."/>
            <person name="Tamura T."/>
        </authorList>
    </citation>
    <scope>NUCLEOTIDE SEQUENCE [LARGE SCALE GENOMIC DNA]</scope>
    <source>
        <strain evidence="2 3">NBRC 13850</strain>
    </source>
</reference>
<evidence type="ECO:0000313" key="3">
    <source>
        <dbReference type="Proteomes" id="UP000286931"/>
    </source>
</evidence>
<dbReference type="EMBL" id="BIFH01000039">
    <property type="protein sequence ID" value="GCE00367.1"/>
    <property type="molecule type" value="Genomic_DNA"/>
</dbReference>
<sequence>MLYGLVLTAFAAAILVTAPRVLRRAERSGFSPRHVQRAWRAAAGGVLASFALAVPVYTPDLWQAPMRAAGFDPRIGMPHVPLPAQITVAILALLLVAFGWHRGAGATRDYRRALRVQLDRLENSAPLLDEEDGGRPRLVIVEDEAPRLVLLPSRPPRVEATTRALDLLRPEELNAVLTHMAGHLRRRDAQWMVCADTLADAYPGVRFFAEWADHAAELSEKAADADVRGSIARANLRRAIVKLSGPGQAGGPFCPCFAWPQQRQEELIVHQTHAAAHPEVAVAGVRVGAPVASAGLRVLTAAALLVPSVIVLSPHFLYI</sequence>